<dbReference type="FunFam" id="2.20.100.10:FF:000001">
    <property type="entry name" value="semaphorin-5A isoform X1"/>
    <property type="match status" value="2"/>
</dbReference>
<proteinExistence type="predicted"/>
<dbReference type="EMBL" id="JBAMIC010000007">
    <property type="protein sequence ID" value="KAK7105202.1"/>
    <property type="molecule type" value="Genomic_DNA"/>
</dbReference>
<evidence type="ECO:0000256" key="4">
    <source>
        <dbReference type="ARBA" id="ARBA00022729"/>
    </source>
</evidence>
<dbReference type="Gene3D" id="2.20.100.10">
    <property type="entry name" value="Thrombospondin type-1 (TSP1) repeat"/>
    <property type="match status" value="8"/>
</dbReference>
<feature type="region of interest" description="Disordered" evidence="9">
    <location>
        <begin position="913"/>
        <end position="1148"/>
    </location>
</feature>
<dbReference type="SUPFAM" id="SSF57625">
    <property type="entry name" value="Invertebrate chitin-binding proteins"/>
    <property type="match status" value="2"/>
</dbReference>
<dbReference type="AlphaFoldDB" id="A0AAN9BGP9"/>
<feature type="domain" description="Chitin-binding type-2" evidence="11">
    <location>
        <begin position="798"/>
        <end position="854"/>
    </location>
</feature>
<keyword evidence="5" id="KW-0677">Repeat</keyword>
<evidence type="ECO:0000256" key="7">
    <source>
        <dbReference type="ARBA" id="ARBA00023157"/>
    </source>
</evidence>
<keyword evidence="2" id="KW-0964">Secreted</keyword>
<feature type="compositionally biased region" description="Basic and acidic residues" evidence="9">
    <location>
        <begin position="1039"/>
        <end position="1067"/>
    </location>
</feature>
<dbReference type="GO" id="GO:0005576">
    <property type="term" value="C:extracellular region"/>
    <property type="evidence" value="ECO:0007669"/>
    <property type="project" value="UniProtKB-SubCell"/>
</dbReference>
<keyword evidence="7" id="KW-1015">Disulfide bond</keyword>
<dbReference type="SUPFAM" id="SSF82895">
    <property type="entry name" value="TSP-1 type 1 repeat"/>
    <property type="match status" value="9"/>
</dbReference>
<feature type="compositionally biased region" description="Basic residues" evidence="9">
    <location>
        <begin position="1134"/>
        <end position="1143"/>
    </location>
</feature>
<feature type="domain" description="Chitin-binding type-2" evidence="11">
    <location>
        <begin position="858"/>
        <end position="914"/>
    </location>
</feature>
<feature type="compositionally biased region" description="Polar residues" evidence="9">
    <location>
        <begin position="1004"/>
        <end position="1017"/>
    </location>
</feature>
<feature type="signal peptide" evidence="10">
    <location>
        <begin position="1"/>
        <end position="21"/>
    </location>
</feature>
<dbReference type="Proteomes" id="UP001374579">
    <property type="component" value="Unassembled WGS sequence"/>
</dbReference>
<accession>A0AAN9BGP9</accession>
<feature type="compositionally biased region" description="Basic residues" evidence="9">
    <location>
        <begin position="913"/>
        <end position="922"/>
    </location>
</feature>
<dbReference type="PANTHER" id="PTHR22906">
    <property type="entry name" value="PROPERDIN"/>
    <property type="match status" value="1"/>
</dbReference>
<feature type="compositionally biased region" description="Basic and acidic residues" evidence="9">
    <location>
        <begin position="1099"/>
        <end position="1111"/>
    </location>
</feature>
<keyword evidence="4 10" id="KW-0732">Signal</keyword>
<evidence type="ECO:0000313" key="12">
    <source>
        <dbReference type="EMBL" id="KAK7105202.1"/>
    </source>
</evidence>
<comment type="subcellular location">
    <subcellularLocation>
        <location evidence="1">Secreted</location>
        <location evidence="1">Extracellular space</location>
    </subcellularLocation>
</comment>
<dbReference type="InterPro" id="IPR052065">
    <property type="entry name" value="Compl_asym_regulator"/>
</dbReference>
<dbReference type="PROSITE" id="PS50940">
    <property type="entry name" value="CHIT_BIND_II"/>
    <property type="match status" value="2"/>
</dbReference>
<feature type="region of interest" description="Disordered" evidence="9">
    <location>
        <begin position="38"/>
        <end position="126"/>
    </location>
</feature>
<dbReference type="InterPro" id="IPR036508">
    <property type="entry name" value="Chitin-bd_dom_sf"/>
</dbReference>
<sequence length="1226" mass="134559">MSLKVCVGLLAVLCVSQSVTGIWPWDDDDEDTVKVKDDAENKTDDEAGEASGDIILVDEETTTSTNFTSPTIDDTSPISTTPTTTSSLPTTTTTVTGTPPTESTTPDTTGAKTSTPRKPGVKYDPLPQVSNMVSVVKSFPGRSLRRRISYGDSDHNEIVSDDSRRLYTLRPIPYGNSLHRDATALQSRMTTCQDCMVRLDTVTSCPLHFDAVSLEAWLGQLYNLLSDGCPMGVGDRTRCCPSSDPHILGLVRDMTSRVRDVYHVLQTSCNKCPQDGRWSDWSSWTACQVTCGSGTRTRMRTCSNPAPANGGVMCGGRSRESSSCFPGPCCGPVDGSWTQWEAWSRCSVSCGDGTSQRIRTCRNPPPNACGKQCPGQDLQTQNCNLETCCVPLNGNWSPWAEWSACSKTCSGGSRQRTRACDSPPPNKCGCTCPGLDRQREDCNTGDCCVDGQWGSWLSWGSCSVTCGCGQLTRMRRCDSPAPTFCGLRCVGSTSESVDCCGENCCVEGGWCAWSAWGQCSVTCGEGVQNRTRTCQCPSHNSCGRPCAGSTTDLQRCRQEDCCVDGNWGSWEAWSQVTVTCGSGMRTRRRRCDSPPPDSCGRPCDGVRQERQLHDTRVACPPRCVDGGWCQWSSWGQCSATCGQGFQTRSRSCTCPAPNYCGEQCSGSATDGRPCFSADCCSWASWSMWSPCSLSCGARPGTRSRTRNCVRSGAQLCPLLGCPGSSREEGSCPVVPCLPPPAWTAWEEWCPCNCRRGVRSRRRSCSQLGQSLANVRCTGLAKQEEYCDVSQVRNCPDCITDCVGKANGTYPSCTSCSDYITCSRSQVTLNRCPSDWQWDDHKKKCVIPPSESCPLLQPMTSCQYGADGTFHASGGCGRYIECERGRRTDGVCRGNTEFDAHAMKCRAQRSRTCTRRLGRHRQSSARSAQRDASDENEDENDDTKKKEQMEKDKKQHATNSGRHHNAAQKADHSTEDNEALPRSQKTVSTQTHSKEDNKMEKNYDKSISTHSEKSSATLEKSKNTHTKTDLTRNKLKATHKKTDVTYEKSRTRNESSRSTDEKPSDADTKSTQPNERSKSNNEKSIPSHLKSSSAGTKSTLTDDKSSSTRDLDSDTNSVPLSRPIPAETEREVKLRNGKPAHQQKGHGNSRCYTRCEGLKKGKKYQSCQGCRFFLHCPLRAPPHVRRCQGNHVWDDTLKRCTRHSNTCGKTTLEEQGDNSHLERLPVS</sequence>
<evidence type="ECO:0000256" key="2">
    <source>
        <dbReference type="ARBA" id="ARBA00022525"/>
    </source>
</evidence>
<dbReference type="FunFam" id="2.20.100.10:FF:000002">
    <property type="entry name" value="Unc-5 netrin receptor C"/>
    <property type="match status" value="1"/>
</dbReference>
<feature type="compositionally biased region" description="Basic and acidic residues" evidence="9">
    <location>
        <begin position="991"/>
        <end position="1003"/>
    </location>
</feature>
<name>A0AAN9BGP9_9CAEN</name>
<keyword evidence="13" id="KW-1185">Reference proteome</keyword>
<dbReference type="Pfam" id="PF01607">
    <property type="entry name" value="CBM_14"/>
    <property type="match status" value="2"/>
</dbReference>
<evidence type="ECO:0000256" key="6">
    <source>
        <dbReference type="ARBA" id="ARBA00022837"/>
    </source>
</evidence>
<reference evidence="12 13" key="1">
    <citation type="submission" date="2024-02" db="EMBL/GenBank/DDBJ databases">
        <title>Chromosome-scale genome assembly of the rough periwinkle Littorina saxatilis.</title>
        <authorList>
            <person name="De Jode A."/>
            <person name="Faria R."/>
            <person name="Formenti G."/>
            <person name="Sims Y."/>
            <person name="Smith T.P."/>
            <person name="Tracey A."/>
            <person name="Wood J.M.D."/>
            <person name="Zagrodzka Z.B."/>
            <person name="Johannesson K."/>
            <person name="Butlin R.K."/>
            <person name="Leder E.H."/>
        </authorList>
    </citation>
    <scope>NUCLEOTIDE SEQUENCE [LARGE SCALE GENOMIC DNA]</scope>
    <source>
        <strain evidence="12">Snail1</strain>
        <tissue evidence="12">Muscle</tissue>
    </source>
</reference>
<dbReference type="InterPro" id="IPR036383">
    <property type="entry name" value="TSP1_rpt_sf"/>
</dbReference>
<feature type="compositionally biased region" description="Basic and acidic residues" evidence="9">
    <location>
        <begin position="941"/>
        <end position="954"/>
    </location>
</feature>
<evidence type="ECO:0000256" key="9">
    <source>
        <dbReference type="SAM" id="MobiDB-lite"/>
    </source>
</evidence>
<evidence type="ECO:0000256" key="8">
    <source>
        <dbReference type="ARBA" id="ARBA00023180"/>
    </source>
</evidence>
<comment type="caution">
    <text evidence="12">The sequence shown here is derived from an EMBL/GenBank/DDBJ whole genome shotgun (WGS) entry which is preliminary data.</text>
</comment>
<evidence type="ECO:0000259" key="11">
    <source>
        <dbReference type="PROSITE" id="PS50940"/>
    </source>
</evidence>
<evidence type="ECO:0000256" key="5">
    <source>
        <dbReference type="ARBA" id="ARBA00022737"/>
    </source>
</evidence>
<keyword evidence="6" id="KW-0106">Calcium</keyword>
<dbReference type="Pfam" id="PF00090">
    <property type="entry name" value="TSP_1"/>
    <property type="match status" value="9"/>
</dbReference>
<protein>
    <recommendedName>
        <fullName evidence="11">Chitin-binding type-2 domain-containing protein</fullName>
    </recommendedName>
</protein>
<evidence type="ECO:0000256" key="10">
    <source>
        <dbReference type="SAM" id="SignalP"/>
    </source>
</evidence>
<feature type="compositionally biased region" description="Basic and acidic residues" evidence="9">
    <location>
        <begin position="1018"/>
        <end position="1031"/>
    </location>
</feature>
<dbReference type="InterPro" id="IPR000884">
    <property type="entry name" value="TSP1_rpt"/>
</dbReference>
<evidence type="ECO:0000313" key="13">
    <source>
        <dbReference type="Proteomes" id="UP001374579"/>
    </source>
</evidence>
<dbReference type="SMART" id="SM00494">
    <property type="entry name" value="ChtBD2"/>
    <property type="match status" value="3"/>
</dbReference>
<evidence type="ECO:0000256" key="3">
    <source>
        <dbReference type="ARBA" id="ARBA00022536"/>
    </source>
</evidence>
<dbReference type="PRINTS" id="PR01705">
    <property type="entry name" value="TSP1REPEAT"/>
</dbReference>
<evidence type="ECO:0000256" key="1">
    <source>
        <dbReference type="ARBA" id="ARBA00004239"/>
    </source>
</evidence>
<dbReference type="GO" id="GO:0008061">
    <property type="term" value="F:chitin binding"/>
    <property type="evidence" value="ECO:0007669"/>
    <property type="project" value="InterPro"/>
</dbReference>
<organism evidence="12 13">
    <name type="scientific">Littorina saxatilis</name>
    <dbReference type="NCBI Taxonomy" id="31220"/>
    <lineage>
        <taxon>Eukaryota</taxon>
        <taxon>Metazoa</taxon>
        <taxon>Spiralia</taxon>
        <taxon>Lophotrochozoa</taxon>
        <taxon>Mollusca</taxon>
        <taxon>Gastropoda</taxon>
        <taxon>Caenogastropoda</taxon>
        <taxon>Littorinimorpha</taxon>
        <taxon>Littorinoidea</taxon>
        <taxon>Littorinidae</taxon>
        <taxon>Littorina</taxon>
    </lineage>
</organism>
<feature type="chain" id="PRO_5042841377" description="Chitin-binding type-2 domain-containing protein" evidence="10">
    <location>
        <begin position="22"/>
        <end position="1226"/>
    </location>
</feature>
<feature type="compositionally biased region" description="Low complexity" evidence="9">
    <location>
        <begin position="62"/>
        <end position="109"/>
    </location>
</feature>
<gene>
    <name evidence="12" type="ORF">V1264_016611</name>
</gene>
<dbReference type="PROSITE" id="PS50092">
    <property type="entry name" value="TSP1"/>
    <property type="match status" value="9"/>
</dbReference>
<keyword evidence="8" id="KW-0325">Glycoprotein</keyword>
<dbReference type="FunFam" id="2.20.100.10:FF:000067">
    <property type="entry name" value="Hemicentin 1"/>
    <property type="match status" value="1"/>
</dbReference>
<dbReference type="SMART" id="SM00209">
    <property type="entry name" value="TSP1"/>
    <property type="match status" value="9"/>
</dbReference>
<dbReference type="InterPro" id="IPR002557">
    <property type="entry name" value="Chitin-bd_dom"/>
</dbReference>
<keyword evidence="3" id="KW-0245">EGF-like domain</keyword>